<evidence type="ECO:0000256" key="4">
    <source>
        <dbReference type="PROSITE-ProRule" id="PRU10141"/>
    </source>
</evidence>
<feature type="transmembrane region" description="Helical" evidence="5">
    <location>
        <begin position="512"/>
        <end position="531"/>
    </location>
</feature>
<dbReference type="PROSITE" id="PS01180">
    <property type="entry name" value="CUB"/>
    <property type="match status" value="1"/>
</dbReference>
<comment type="catalytic activity">
    <reaction evidence="3">
        <text>L-tyrosyl-[protein] + ATP = O-phospho-L-tyrosyl-[protein] + ADP + H(+)</text>
        <dbReference type="Rhea" id="RHEA:10596"/>
        <dbReference type="Rhea" id="RHEA-COMP:10136"/>
        <dbReference type="Rhea" id="RHEA-COMP:20101"/>
        <dbReference type="ChEBI" id="CHEBI:15378"/>
        <dbReference type="ChEBI" id="CHEBI:30616"/>
        <dbReference type="ChEBI" id="CHEBI:46858"/>
        <dbReference type="ChEBI" id="CHEBI:61978"/>
        <dbReference type="ChEBI" id="CHEBI:456216"/>
        <dbReference type="EC" id="2.7.10.1"/>
    </reaction>
</comment>
<dbReference type="InterPro" id="IPR001245">
    <property type="entry name" value="Ser-Thr/Tyr_kinase_cat_dom"/>
</dbReference>
<dbReference type="GO" id="GO:0043235">
    <property type="term" value="C:receptor complex"/>
    <property type="evidence" value="ECO:0007669"/>
    <property type="project" value="TreeGrafter"/>
</dbReference>
<dbReference type="SMART" id="SM00219">
    <property type="entry name" value="TyrKc"/>
    <property type="match status" value="1"/>
</dbReference>
<evidence type="ECO:0000256" key="2">
    <source>
        <dbReference type="ARBA" id="ARBA00023157"/>
    </source>
</evidence>
<dbReference type="SUPFAM" id="SSF49854">
    <property type="entry name" value="Spermadhesin, CUB domain"/>
    <property type="match status" value="1"/>
</dbReference>
<dbReference type="SMART" id="SM00042">
    <property type="entry name" value="CUB"/>
    <property type="match status" value="1"/>
</dbReference>
<dbReference type="PRINTS" id="PR00109">
    <property type="entry name" value="TYRKINASE"/>
</dbReference>
<dbReference type="InterPro" id="IPR050122">
    <property type="entry name" value="RTK"/>
</dbReference>
<dbReference type="Pfam" id="PF07714">
    <property type="entry name" value="PK_Tyr_Ser-Thr"/>
    <property type="match status" value="1"/>
</dbReference>
<dbReference type="EMBL" id="MDYQ01000367">
    <property type="protein sequence ID" value="PRP75701.1"/>
    <property type="molecule type" value="Genomic_DNA"/>
</dbReference>
<dbReference type="InterPro" id="IPR000859">
    <property type="entry name" value="CUB_dom"/>
</dbReference>
<keyword evidence="2" id="KW-1015">Disulfide bond</keyword>
<dbReference type="GO" id="GO:0007169">
    <property type="term" value="P:cell surface receptor protein tyrosine kinase signaling pathway"/>
    <property type="evidence" value="ECO:0007669"/>
    <property type="project" value="TreeGrafter"/>
</dbReference>
<dbReference type="InterPro" id="IPR000719">
    <property type="entry name" value="Prot_kinase_dom"/>
</dbReference>
<comment type="caution">
    <text evidence="8">The sequence shown here is derived from an EMBL/GenBank/DDBJ whole genome shotgun (WGS) entry which is preliminary data.</text>
</comment>
<dbReference type="Gene3D" id="1.10.510.10">
    <property type="entry name" value="Transferase(Phosphotransferase) domain 1"/>
    <property type="match status" value="1"/>
</dbReference>
<dbReference type="Proteomes" id="UP000241769">
    <property type="component" value="Unassembled WGS sequence"/>
</dbReference>
<evidence type="ECO:0000259" key="6">
    <source>
        <dbReference type="PROSITE" id="PS01180"/>
    </source>
</evidence>
<keyword evidence="8" id="KW-0418">Kinase</keyword>
<keyword evidence="5" id="KW-1133">Transmembrane helix</keyword>
<dbReference type="SUPFAM" id="SSF56112">
    <property type="entry name" value="Protein kinase-like (PK-like)"/>
    <property type="match status" value="1"/>
</dbReference>
<dbReference type="Pfam" id="PF00431">
    <property type="entry name" value="CUB"/>
    <property type="match status" value="1"/>
</dbReference>
<evidence type="ECO:0000313" key="9">
    <source>
        <dbReference type="Proteomes" id="UP000241769"/>
    </source>
</evidence>
<dbReference type="GO" id="GO:0005524">
    <property type="term" value="F:ATP binding"/>
    <property type="evidence" value="ECO:0007669"/>
    <property type="project" value="UniProtKB-UniRule"/>
</dbReference>
<dbReference type="STRING" id="1890364.A0A2P6MVF6"/>
<dbReference type="InterPro" id="IPR011009">
    <property type="entry name" value="Kinase-like_dom_sf"/>
</dbReference>
<evidence type="ECO:0000256" key="5">
    <source>
        <dbReference type="SAM" id="Phobius"/>
    </source>
</evidence>
<dbReference type="PANTHER" id="PTHR24416">
    <property type="entry name" value="TYROSINE-PROTEIN KINASE RECEPTOR"/>
    <property type="match status" value="1"/>
</dbReference>
<dbReference type="InterPro" id="IPR035914">
    <property type="entry name" value="Sperma_CUB_dom_sf"/>
</dbReference>
<dbReference type="InterPro" id="IPR020635">
    <property type="entry name" value="Tyr_kinase_cat_dom"/>
</dbReference>
<keyword evidence="5" id="KW-0812">Transmembrane</keyword>
<protein>
    <submittedName>
        <fullName evidence="8">Tyrosine-protein kinase Fer</fullName>
    </submittedName>
</protein>
<accession>A0A2P6MVF6</accession>
<keyword evidence="4" id="KW-0067">ATP-binding</keyword>
<comment type="subcellular location">
    <subcellularLocation>
        <location evidence="1">Membrane</location>
        <topology evidence="1">Single-pass membrane protein</topology>
    </subcellularLocation>
</comment>
<dbReference type="CDD" id="cd00192">
    <property type="entry name" value="PTKc"/>
    <property type="match status" value="1"/>
</dbReference>
<dbReference type="OrthoDB" id="25766at2759"/>
<evidence type="ECO:0000256" key="3">
    <source>
        <dbReference type="ARBA" id="ARBA00051243"/>
    </source>
</evidence>
<reference evidence="8 9" key="1">
    <citation type="journal article" date="2018" name="Genome Biol. Evol.">
        <title>Multiple Roots of Fruiting Body Formation in Amoebozoa.</title>
        <authorList>
            <person name="Hillmann F."/>
            <person name="Forbes G."/>
            <person name="Novohradska S."/>
            <person name="Ferling I."/>
            <person name="Riege K."/>
            <person name="Groth M."/>
            <person name="Westermann M."/>
            <person name="Marz M."/>
            <person name="Spaller T."/>
            <person name="Winckler T."/>
            <person name="Schaap P."/>
            <person name="Glockner G."/>
        </authorList>
    </citation>
    <scope>NUCLEOTIDE SEQUENCE [LARGE SCALE GENOMIC DNA]</scope>
    <source>
        <strain evidence="8 9">Jena</strain>
    </source>
</reference>
<keyword evidence="8" id="KW-0808">Transferase</keyword>
<gene>
    <name evidence="8" type="ORF">PROFUN_15615</name>
</gene>
<dbReference type="AlphaFoldDB" id="A0A2P6MVF6"/>
<dbReference type="GO" id="GO:0004714">
    <property type="term" value="F:transmembrane receptor protein tyrosine kinase activity"/>
    <property type="evidence" value="ECO:0007669"/>
    <property type="project" value="UniProtKB-EC"/>
</dbReference>
<dbReference type="PROSITE" id="PS00107">
    <property type="entry name" value="PROTEIN_KINASE_ATP"/>
    <property type="match status" value="1"/>
</dbReference>
<dbReference type="PROSITE" id="PS50011">
    <property type="entry name" value="PROTEIN_KINASE_DOM"/>
    <property type="match status" value="1"/>
</dbReference>
<name>A0A2P6MVF6_9EUKA</name>
<dbReference type="PROSITE" id="PS00109">
    <property type="entry name" value="PROTEIN_KINASE_TYR"/>
    <property type="match status" value="1"/>
</dbReference>
<dbReference type="InParanoid" id="A0A2P6MVF6"/>
<keyword evidence="5" id="KW-0472">Membrane</keyword>
<dbReference type="InterPro" id="IPR017441">
    <property type="entry name" value="Protein_kinase_ATP_BS"/>
</dbReference>
<dbReference type="PANTHER" id="PTHR24416:SF621">
    <property type="entry name" value="TYROSINE KINASE RECEPTOR CAD96CA"/>
    <property type="match status" value="1"/>
</dbReference>
<evidence type="ECO:0000256" key="1">
    <source>
        <dbReference type="ARBA" id="ARBA00004167"/>
    </source>
</evidence>
<dbReference type="InterPro" id="IPR008266">
    <property type="entry name" value="Tyr_kinase_AS"/>
</dbReference>
<feature type="domain" description="Protein kinase" evidence="7">
    <location>
        <begin position="557"/>
        <end position="816"/>
    </location>
</feature>
<evidence type="ECO:0000259" key="7">
    <source>
        <dbReference type="PROSITE" id="PS50011"/>
    </source>
</evidence>
<dbReference type="GO" id="GO:0005886">
    <property type="term" value="C:plasma membrane"/>
    <property type="evidence" value="ECO:0007669"/>
    <property type="project" value="TreeGrafter"/>
</dbReference>
<organism evidence="8 9">
    <name type="scientific">Planoprotostelium fungivorum</name>
    <dbReference type="NCBI Taxonomy" id="1890364"/>
    <lineage>
        <taxon>Eukaryota</taxon>
        <taxon>Amoebozoa</taxon>
        <taxon>Evosea</taxon>
        <taxon>Variosea</taxon>
        <taxon>Cavosteliida</taxon>
        <taxon>Cavosteliaceae</taxon>
        <taxon>Planoprotostelium</taxon>
    </lineage>
</organism>
<dbReference type="Gene3D" id="2.60.120.290">
    <property type="entry name" value="Spermadhesin, CUB domain"/>
    <property type="match status" value="1"/>
</dbReference>
<feature type="domain" description="CUB" evidence="6">
    <location>
        <begin position="370"/>
        <end position="482"/>
    </location>
</feature>
<proteinExistence type="predicted"/>
<feature type="binding site" evidence="4">
    <location>
        <position position="584"/>
    </location>
    <ligand>
        <name>ATP</name>
        <dbReference type="ChEBI" id="CHEBI:30616"/>
    </ligand>
</feature>
<evidence type="ECO:0000313" key="8">
    <source>
        <dbReference type="EMBL" id="PRP75701.1"/>
    </source>
</evidence>
<keyword evidence="9" id="KW-1185">Reference proteome</keyword>
<sequence length="817" mass="91344">MKGPCEKGLIFLNWPSVTLQWLNTESQDKTNGRNQCWSRKPVHSFPLAWGPSADNSSWMGPVRIVLEVLLLVHVTLSVDIKLSTKDGMPVSAVFEDVIQYPFTSSCSDTFIDPFLISNTLHFNVSTSLNYSVEIYRCDNQPRPPTNNLMLDDSGKIISINFTCTTTLYDFPLLLIVNVNNSLYPLHVVENWPNGTCINNTCACSDGFYGEDCSIQFSLPTKICPTVPFNLTMGRPNPQFRDLWEIYSDDYCVPTYDSPVTMDFVSCGSYRNFGYVTDMTNLLRYSTVSMEYSYTANLTWFYAPSGTCSFIARRRMEILPPGDPSCIPLNATLSSCPSNCHQHGQCICPGGSPCYCKCREAYFGDICQYGCGRIVNQGGYTGYVSTNTESKLYLPGQYCSWNVTGTGSAELGIALRFTSLDTAWGEVIKISWTLPNGTKQSQRVAGLYSTHTDIIVPSNRFLLEFTSDFYFELTGFNITYTSRGCGDEKYMEDDQCKPCPEGTRSESNESLGIVLPVVFCVGLVIVGVIFLLRRRKRLALHFVDLDDMGLSDLRVEDVMVGAKIGTGHGGSVYKGRWNGTNVALKLARDQSNADNLKWIEEIKVIAKLNHPCVISLLGMYHLDNSLYMVLEYMKGGGLDRYLQTNSQRLTDEDLLSYSIGILKGMVNPSNCSVNLNDSQVYLHSKDVLHRDLAARNVLIDDADHVKIADFGLSKMGLEYYKINTSAVPLRWSAPEVLADNLFTPHSDVWSFGIVLITDPYMGMSNASVVEMVKAGHTMSVPWMCPTQLSQWMLRSWDIMPVHRPSFQQMLSEKDGAVI</sequence>
<keyword evidence="4" id="KW-0547">Nucleotide-binding</keyword>